<dbReference type="PANTHER" id="PTHR42709:SF2">
    <property type="entry name" value="INNER MEMBRANE PROTEIN YOHD"/>
    <property type="match status" value="1"/>
</dbReference>
<dbReference type="PANTHER" id="PTHR42709">
    <property type="entry name" value="ALKALINE PHOSPHATASE LIKE PROTEIN"/>
    <property type="match status" value="1"/>
</dbReference>
<dbReference type="GO" id="GO:0005886">
    <property type="term" value="C:plasma membrane"/>
    <property type="evidence" value="ECO:0007669"/>
    <property type="project" value="TreeGrafter"/>
</dbReference>
<evidence type="ECO:0000256" key="1">
    <source>
        <dbReference type="SAM" id="Phobius"/>
    </source>
</evidence>
<dbReference type="Pfam" id="PF09335">
    <property type="entry name" value="VTT_dom"/>
    <property type="match status" value="1"/>
</dbReference>
<keyword evidence="1" id="KW-1133">Transmembrane helix</keyword>
<feature type="transmembrane region" description="Helical" evidence="1">
    <location>
        <begin position="160"/>
        <end position="178"/>
    </location>
</feature>
<protein>
    <recommendedName>
        <fullName evidence="2">VTT domain-containing protein</fullName>
    </recommendedName>
</protein>
<comment type="caution">
    <text evidence="3">The sequence shown here is derived from an EMBL/GenBank/DDBJ whole genome shotgun (WGS) entry which is preliminary data.</text>
</comment>
<dbReference type="Proteomes" id="UP000179047">
    <property type="component" value="Unassembled WGS sequence"/>
</dbReference>
<evidence type="ECO:0000313" key="4">
    <source>
        <dbReference type="Proteomes" id="UP000179047"/>
    </source>
</evidence>
<dbReference type="InterPro" id="IPR051311">
    <property type="entry name" value="DedA_domain"/>
</dbReference>
<keyword evidence="1" id="KW-0472">Membrane</keyword>
<evidence type="ECO:0000313" key="3">
    <source>
        <dbReference type="EMBL" id="OGN29832.1"/>
    </source>
</evidence>
<accession>A0A1F8GWP1</accession>
<reference evidence="3 4" key="1">
    <citation type="journal article" date="2016" name="Nat. Commun.">
        <title>Thousands of microbial genomes shed light on interconnected biogeochemical processes in an aquifer system.</title>
        <authorList>
            <person name="Anantharaman K."/>
            <person name="Brown C.T."/>
            <person name="Hug L.A."/>
            <person name="Sharon I."/>
            <person name="Castelle C.J."/>
            <person name="Probst A.J."/>
            <person name="Thomas B.C."/>
            <person name="Singh A."/>
            <person name="Wilkins M.J."/>
            <person name="Karaoz U."/>
            <person name="Brodie E.L."/>
            <person name="Williams K.H."/>
            <person name="Hubbard S.S."/>
            <person name="Banfield J.F."/>
        </authorList>
    </citation>
    <scope>NUCLEOTIDE SEQUENCE [LARGE SCALE GENOMIC DNA]</scope>
</reference>
<dbReference type="AlphaFoldDB" id="A0A1F8GWP1"/>
<feature type="domain" description="VTT" evidence="2">
    <location>
        <begin position="31"/>
        <end position="148"/>
    </location>
</feature>
<feature type="transmembrane region" description="Helical" evidence="1">
    <location>
        <begin position="98"/>
        <end position="116"/>
    </location>
</feature>
<sequence>MHIPFVDYFAFWPSLIYVVAFFSIAIESDATIFIIGFFTLQKHLNPLVVFLIVYAVVLVGDALWYSLGLAFKYLPLSVNNWVDRLATPFDDHLERRTFHTIFITKFTYGLHHVFLLRAGALHMPYRRILRIDALASIPWILIVGGLGYASGASFHLVRHYVKYAEVLLIILVVVFVFLERYITKYSRRKI</sequence>
<feature type="transmembrane region" description="Helical" evidence="1">
    <location>
        <begin position="128"/>
        <end position="148"/>
    </location>
</feature>
<dbReference type="EMBL" id="MGKP01000002">
    <property type="protein sequence ID" value="OGN29832.1"/>
    <property type="molecule type" value="Genomic_DNA"/>
</dbReference>
<feature type="transmembrane region" description="Helical" evidence="1">
    <location>
        <begin position="47"/>
        <end position="67"/>
    </location>
</feature>
<evidence type="ECO:0000259" key="2">
    <source>
        <dbReference type="Pfam" id="PF09335"/>
    </source>
</evidence>
<dbReference type="InterPro" id="IPR032816">
    <property type="entry name" value="VTT_dom"/>
</dbReference>
<dbReference type="STRING" id="1802701.A3A33_00905"/>
<organism evidence="3 4">
    <name type="scientific">Candidatus Yanofskybacteria bacterium RIFCSPLOWO2_01_FULL_49_25</name>
    <dbReference type="NCBI Taxonomy" id="1802701"/>
    <lineage>
        <taxon>Bacteria</taxon>
        <taxon>Candidatus Yanofskyibacteriota</taxon>
    </lineage>
</organism>
<name>A0A1F8GWP1_9BACT</name>
<keyword evidence="1" id="KW-0812">Transmembrane</keyword>
<gene>
    <name evidence="3" type="ORF">A3A33_00905</name>
</gene>
<feature type="transmembrane region" description="Helical" evidence="1">
    <location>
        <begin position="15"/>
        <end position="40"/>
    </location>
</feature>
<proteinExistence type="predicted"/>